<protein>
    <submittedName>
        <fullName evidence="1">Uncharacterized protein</fullName>
    </submittedName>
</protein>
<dbReference type="EMBL" id="BAAAQX010000001">
    <property type="protein sequence ID" value="GAA2204635.1"/>
    <property type="molecule type" value="Genomic_DNA"/>
</dbReference>
<name>A0ABN3C6B5_9ACTN</name>
<reference evidence="1 2" key="1">
    <citation type="journal article" date="2019" name="Int. J. Syst. Evol. Microbiol.">
        <title>The Global Catalogue of Microorganisms (GCM) 10K type strain sequencing project: providing services to taxonomists for standard genome sequencing and annotation.</title>
        <authorList>
            <consortium name="The Broad Institute Genomics Platform"/>
            <consortium name="The Broad Institute Genome Sequencing Center for Infectious Disease"/>
            <person name="Wu L."/>
            <person name="Ma J."/>
        </authorList>
    </citation>
    <scope>NUCLEOTIDE SEQUENCE [LARGE SCALE GENOMIC DNA]</scope>
    <source>
        <strain evidence="1 2">JCM 16114</strain>
    </source>
</reference>
<sequence length="688" mass="74960">MSPMVGIDPALMTRLINGLRRVSGLIPELDLQVERALTSLGLRVWGPSALPAIAREMNARIPALQGRLDLILAEPDRRPGSDGLLWADESAWLSKSPDEGAATAARLARLLRAEIPDHALDAETVAQLELHKNDPYFALAFFGQIPPAELKLLINQAYGSDLPPSERPLQRDAATPDRLLTMLSTLLGTASRGVGRTRPGDDYAARLVEGVEDRRQAFAVKRLLMDGEFEPSFLLAVVRRLYDADLAHPPDLSLPRDAWTMPGARDALPGDLSPMGAALVALAHHPAVAQDFLTDPERRPLDYLMRRHVWEGEADGDLGWAIEVAATEIRDHEVPVGGSRGYKSALIASWAVRFWSGAKVQANLPNTRANLGNVLAQYTGDVHRTTRAFSEEMAGVMADQDADKNLRGAEPYGALFDANGVKRAMTWAFEDEGAFRTVVAAHGMYAGRMLDEVAGKIAIEVRADFAEWRKSHPGATPEQLDAARQDLLEECMSRGGGSEFTRATRDLSRTTWLITDAANISDIAAAKATDARFATFKAMTEKVAGLAPGPQGKFFGLLVDEAKSLIFGTMKSNHEETARTDADSATGLAKHMFADLTAATMMRHDLFGDGSVPAATHPYKHKDFSPGSDGHFLVDGRIKPWAEMTAEERRSYDEWLSLNETGRVFGPPGEAIEIGFESAEKYYSQSGS</sequence>
<organism evidence="1 2">
    <name type="scientific">Nonomuraea monospora</name>
    <dbReference type="NCBI Taxonomy" id="568818"/>
    <lineage>
        <taxon>Bacteria</taxon>
        <taxon>Bacillati</taxon>
        <taxon>Actinomycetota</taxon>
        <taxon>Actinomycetes</taxon>
        <taxon>Streptosporangiales</taxon>
        <taxon>Streptosporangiaceae</taxon>
        <taxon>Nonomuraea</taxon>
    </lineage>
</organism>
<evidence type="ECO:0000313" key="2">
    <source>
        <dbReference type="Proteomes" id="UP001499843"/>
    </source>
</evidence>
<dbReference type="RefSeq" id="WP_344470485.1">
    <property type="nucleotide sequence ID" value="NZ_BAAAQX010000001.1"/>
</dbReference>
<gene>
    <name evidence="1" type="ORF">GCM10009850_004670</name>
</gene>
<accession>A0ABN3C6B5</accession>
<keyword evidence="2" id="KW-1185">Reference proteome</keyword>
<evidence type="ECO:0000313" key="1">
    <source>
        <dbReference type="EMBL" id="GAA2204635.1"/>
    </source>
</evidence>
<comment type="caution">
    <text evidence="1">The sequence shown here is derived from an EMBL/GenBank/DDBJ whole genome shotgun (WGS) entry which is preliminary data.</text>
</comment>
<proteinExistence type="predicted"/>
<dbReference type="Proteomes" id="UP001499843">
    <property type="component" value="Unassembled WGS sequence"/>
</dbReference>